<dbReference type="GO" id="GO:0030674">
    <property type="term" value="F:protein-macromolecule adaptor activity"/>
    <property type="evidence" value="ECO:0007669"/>
    <property type="project" value="TreeGrafter"/>
</dbReference>
<keyword evidence="2" id="KW-0863">Zinc-finger</keyword>
<organism evidence="5 6">
    <name type="scientific">Ascoidea rubescens DSM 1968</name>
    <dbReference type="NCBI Taxonomy" id="1344418"/>
    <lineage>
        <taxon>Eukaryota</taxon>
        <taxon>Fungi</taxon>
        <taxon>Dikarya</taxon>
        <taxon>Ascomycota</taxon>
        <taxon>Saccharomycotina</taxon>
        <taxon>Saccharomycetes</taxon>
        <taxon>Ascoideaceae</taxon>
        <taxon>Ascoidea</taxon>
    </lineage>
</organism>
<accession>A0A1D2VQI3</accession>
<dbReference type="GO" id="GO:0008270">
    <property type="term" value="F:zinc ion binding"/>
    <property type="evidence" value="ECO:0007669"/>
    <property type="project" value="UniProtKB-KW"/>
</dbReference>
<dbReference type="RefSeq" id="XP_020050155.1">
    <property type="nucleotide sequence ID" value="XM_020192365.1"/>
</dbReference>
<dbReference type="GO" id="GO:0007033">
    <property type="term" value="P:vacuole organization"/>
    <property type="evidence" value="ECO:0007669"/>
    <property type="project" value="TreeGrafter"/>
</dbReference>
<dbReference type="GeneID" id="30966001"/>
<dbReference type="PANTHER" id="PTHR23323:SF26">
    <property type="entry name" value="VACUOLAR PROTEIN SORTING-ASSOCIATED PROTEIN 18 HOMOLOG"/>
    <property type="match status" value="1"/>
</dbReference>
<evidence type="ECO:0000313" key="5">
    <source>
        <dbReference type="EMBL" id="ODV63848.1"/>
    </source>
</evidence>
<evidence type="ECO:0000256" key="3">
    <source>
        <dbReference type="ARBA" id="ARBA00022833"/>
    </source>
</evidence>
<sequence length="1099" mass="127018">MTDSLYPNNLIESLDHQSDSNDIFTIEPVQLQFEIANLVSLKVANNILVFALKNGKICRIDLNQPQNVDEIQLFENDKANDSKAKAKSIAQNNNSKNINKINNIFLDPSGNHLIVSTTKNDNYYLNSTTLKPKILNKFKGVDISYIAWCPIKLTKTTAANFLIGTRSGLILESTLEYSDEYFKKDDRFLKTVWKNPKVSISNPSSNPLNIKSNIIGTNNNITNNKNNTNNNLNSKLKPIDGISIKYLKNFNKFIVIITTGDDIFYYNYKSPFNNLNNLSLNQSIFQNFFKNEPSDYERFEDLGLINGNKFTSNFSSYSWVTNTGIVYGLIDPFENLSSLSSLSNFSSSLLSYDDHSNFNTSTNNHPAISNFSSSPLAINLPSNFQNNIKNNLLSTNKFFNNSKILLNIELPKNKHKFKSLLLSKYHLILLRDKEILIINQINDQLVSHKQLPILTDNERFIGLSADYYNLQSNSITYWLYSNYNIYEIVINNESKNIWKNYLEINEFDKALKSIKETTNDPINKDIILLKKGQYLLKKEQYLDAAAILAYSTEPFESITLKLIDENQFDALRKYLIIKLSIISKKENYMQKIMLSSWIVELFLERLNSIDDLIALRNKESISNLSHAPNDNEITTEDLASPSNFMNSNPENSIRFKKHSKHNSSIYSLVNLSLNELVKTKTDLEKSYQNFLVDNKDNLDKETIYQIITAHNRQSELLFFANIINDYDFILNYWINLEQWSEALKILYKKNDPKVIYKYSTALLANYSKETVDIWIQFHKILNPIKFIPAILSYNMNNNQKIKPENHQGLRYLNFVTNTLKNTDTIIHNTLLSILITYPDVPSFNLSNTLNNSPSTNFYNLNQNKTLSLKQSIASIKETSTVLNIENEVFTLKYLQQFNDEIYYDSDFILRLCLQYKKIQSAIHIFSILENFQQAIDLSLEYNLIKLARIIADRPIDNPHLRKELWLKISKKMIEKACYESVVDNSIQNVTSKDKPDAEEMINKNSIEIQNLLKFLLSNCDLLTIKDLLPLFPNFLVIDTFKNEIIKNLENYGLKMNQLNQSINNTLNISKKIKTEITNYQKRFSIIEPGEQCSTCRYPL</sequence>
<dbReference type="GO" id="GO:0048284">
    <property type="term" value="P:organelle fusion"/>
    <property type="evidence" value="ECO:0007669"/>
    <property type="project" value="TreeGrafter"/>
</dbReference>
<dbReference type="InParanoid" id="A0A1D2VQI3"/>
<evidence type="ECO:0000259" key="4">
    <source>
        <dbReference type="Pfam" id="PF05131"/>
    </source>
</evidence>
<evidence type="ECO:0000256" key="2">
    <source>
        <dbReference type="ARBA" id="ARBA00022771"/>
    </source>
</evidence>
<keyword evidence="6" id="KW-1185">Reference proteome</keyword>
<dbReference type="STRING" id="1344418.A0A1D2VQI3"/>
<feature type="domain" description="Pep3/Vps18 beta-propeller" evidence="4">
    <location>
        <begin position="390"/>
        <end position="490"/>
    </location>
</feature>
<dbReference type="GO" id="GO:0006904">
    <property type="term" value="P:vesicle docking involved in exocytosis"/>
    <property type="evidence" value="ECO:0007669"/>
    <property type="project" value="TreeGrafter"/>
</dbReference>
<dbReference type="Proteomes" id="UP000095038">
    <property type="component" value="Unassembled WGS sequence"/>
</dbReference>
<dbReference type="Pfam" id="PF05131">
    <property type="entry name" value="Pep3_Vps18"/>
    <property type="match status" value="2"/>
</dbReference>
<dbReference type="PANTHER" id="PTHR23323">
    <property type="entry name" value="VACUOLAR PROTEIN SORTING-ASSOCIATED PROTEIN"/>
    <property type="match status" value="1"/>
</dbReference>
<feature type="non-terminal residue" evidence="5">
    <location>
        <position position="1099"/>
    </location>
</feature>
<dbReference type="OrthoDB" id="1845386at2759"/>
<dbReference type="GO" id="GO:0005768">
    <property type="term" value="C:endosome"/>
    <property type="evidence" value="ECO:0007669"/>
    <property type="project" value="TreeGrafter"/>
</dbReference>
<evidence type="ECO:0000256" key="1">
    <source>
        <dbReference type="ARBA" id="ARBA00022723"/>
    </source>
</evidence>
<proteinExistence type="predicted"/>
<dbReference type="AlphaFoldDB" id="A0A1D2VQI3"/>
<gene>
    <name evidence="5" type="ORF">ASCRUDRAFT_73611</name>
</gene>
<feature type="domain" description="Pep3/Vps18 beta-propeller" evidence="4">
    <location>
        <begin position="23"/>
        <end position="355"/>
    </location>
</feature>
<dbReference type="GO" id="GO:0007032">
    <property type="term" value="P:endosome organization"/>
    <property type="evidence" value="ECO:0007669"/>
    <property type="project" value="TreeGrafter"/>
</dbReference>
<name>A0A1D2VQI3_9ASCO</name>
<dbReference type="GO" id="GO:0030897">
    <property type="term" value="C:HOPS complex"/>
    <property type="evidence" value="ECO:0007669"/>
    <property type="project" value="TreeGrafter"/>
</dbReference>
<dbReference type="InterPro" id="IPR007810">
    <property type="entry name" value="Pep3/Vps18_beta-prop"/>
</dbReference>
<protein>
    <recommendedName>
        <fullName evidence="4">Pep3/Vps18 beta-propeller domain-containing protein</fullName>
    </recommendedName>
</protein>
<dbReference type="EMBL" id="KV454475">
    <property type="protein sequence ID" value="ODV63848.1"/>
    <property type="molecule type" value="Genomic_DNA"/>
</dbReference>
<keyword evidence="3" id="KW-0862">Zinc</keyword>
<evidence type="ECO:0000313" key="6">
    <source>
        <dbReference type="Proteomes" id="UP000095038"/>
    </source>
</evidence>
<keyword evidence="1" id="KW-0479">Metal-binding</keyword>
<reference evidence="6" key="1">
    <citation type="submission" date="2016-05" db="EMBL/GenBank/DDBJ databases">
        <title>Comparative genomics of biotechnologically important yeasts.</title>
        <authorList>
            <consortium name="DOE Joint Genome Institute"/>
            <person name="Riley R."/>
            <person name="Haridas S."/>
            <person name="Wolfe K.H."/>
            <person name="Lopes M.R."/>
            <person name="Hittinger C.T."/>
            <person name="Goker M."/>
            <person name="Salamov A."/>
            <person name="Wisecaver J."/>
            <person name="Long T.M."/>
            <person name="Aerts A.L."/>
            <person name="Barry K."/>
            <person name="Choi C."/>
            <person name="Clum A."/>
            <person name="Coughlan A.Y."/>
            <person name="Deshpande S."/>
            <person name="Douglass A.P."/>
            <person name="Hanson S.J."/>
            <person name="Klenk H.-P."/>
            <person name="Labutti K."/>
            <person name="Lapidus A."/>
            <person name="Lindquist E."/>
            <person name="Lipzen A."/>
            <person name="Meier-Kolthoff J.P."/>
            <person name="Ohm R.A."/>
            <person name="Otillar R.P."/>
            <person name="Pangilinan J."/>
            <person name="Peng Y."/>
            <person name="Rokas A."/>
            <person name="Rosa C.A."/>
            <person name="Scheuner C."/>
            <person name="Sibirny A.A."/>
            <person name="Slot J.C."/>
            <person name="Stielow J.B."/>
            <person name="Sun H."/>
            <person name="Kurtzman C.P."/>
            <person name="Blackwell M."/>
            <person name="Grigoriev I.V."/>
            <person name="Jeffries T.W."/>
        </authorList>
    </citation>
    <scope>NUCLEOTIDE SEQUENCE [LARGE SCALE GENOMIC DNA]</scope>
    <source>
        <strain evidence="6">DSM 1968</strain>
    </source>
</reference>
<dbReference type="FunCoup" id="A0A1D2VQI3">
    <property type="interactions" value="883"/>
</dbReference>